<gene>
    <name evidence="4" type="ORF">WAZ07_24780</name>
</gene>
<dbReference type="Gene3D" id="3.40.50.2000">
    <property type="entry name" value="Glycogen Phosphorylase B"/>
    <property type="match status" value="2"/>
</dbReference>
<comment type="caution">
    <text evidence="4">The sequence shown here is derived from an EMBL/GenBank/DDBJ whole genome shotgun (WGS) entry which is preliminary data.</text>
</comment>
<dbReference type="InterPro" id="IPR028098">
    <property type="entry name" value="Glyco_trans_4-like_N"/>
</dbReference>
<evidence type="ECO:0000256" key="1">
    <source>
        <dbReference type="ARBA" id="ARBA00009481"/>
    </source>
</evidence>
<dbReference type="PANTHER" id="PTHR12526">
    <property type="entry name" value="GLYCOSYLTRANSFERASE"/>
    <property type="match status" value="1"/>
</dbReference>
<evidence type="ECO:0000313" key="4">
    <source>
        <dbReference type="EMBL" id="MEI4804360.1"/>
    </source>
</evidence>
<comment type="similarity">
    <text evidence="1">Belongs to the glycosyltransferase group 1 family. Glycosyltransferase 4 subfamily.</text>
</comment>
<dbReference type="PANTHER" id="PTHR12526:SF638">
    <property type="entry name" value="SPORE COAT PROTEIN SA"/>
    <property type="match status" value="1"/>
</dbReference>
<dbReference type="EMBL" id="JBAWSX010000026">
    <property type="protein sequence ID" value="MEI4804360.1"/>
    <property type="molecule type" value="Genomic_DNA"/>
</dbReference>
<evidence type="ECO:0000259" key="2">
    <source>
        <dbReference type="Pfam" id="PF00534"/>
    </source>
</evidence>
<feature type="domain" description="Glycosyl transferase family 1" evidence="2">
    <location>
        <begin position="176"/>
        <end position="334"/>
    </location>
</feature>
<proteinExistence type="inferred from homology"/>
<dbReference type="Pfam" id="PF00534">
    <property type="entry name" value="Glycos_transf_1"/>
    <property type="match status" value="1"/>
</dbReference>
<feature type="domain" description="Glycosyltransferase subfamily 4-like N-terminal" evidence="3">
    <location>
        <begin position="14"/>
        <end position="161"/>
    </location>
</feature>
<sequence>MNKIMYLLNYIGDGGSEKYVLDLMESIGPEHCILVYSIPGPFLKKFEQLNVPMYRINMRHPFDIQAAIQLKKIIKKEKIDIVHAQFLRENYIAILAKLLGAPVRVIWTYHVNVLMPFHLKCSNSFFTRYNDAIICISQFMKQQLCQKGVPEKKIHVIYNGVADPYPYPYTDVPLSQRGPKKIAVIGRLSKEKGQPFLLTSLQKLKALHPSLGWHCDIIGEGPLKTELITMIQELSLGEHVSLKGFQDDVIKEYTEHDIIVIPSENEGLSYVAIEAIAMKKPVIATNVGGLPEVIVHNQSGLLIPYGSEEALAASLAQLLQDEKLYHSLAECGREHYLQHFTFSKMVNEVTTLYRIPSSC</sequence>
<protein>
    <submittedName>
        <fullName evidence="4">Glycosyltransferase</fullName>
        <ecNumber evidence="4">2.4.-.-</ecNumber>
    </submittedName>
</protein>
<name>A0ABU8FNU1_9BACI</name>
<accession>A0ABU8FNU1</accession>
<dbReference type="Proteomes" id="UP001372526">
    <property type="component" value="Unassembled WGS sequence"/>
</dbReference>
<keyword evidence="5" id="KW-1185">Reference proteome</keyword>
<keyword evidence="4" id="KW-0328">Glycosyltransferase</keyword>
<dbReference type="EC" id="2.4.-.-" evidence="4"/>
<evidence type="ECO:0000259" key="3">
    <source>
        <dbReference type="Pfam" id="PF13439"/>
    </source>
</evidence>
<organism evidence="4 5">
    <name type="scientific">Bacillus bruguierae</name>
    <dbReference type="NCBI Taxonomy" id="3127667"/>
    <lineage>
        <taxon>Bacteria</taxon>
        <taxon>Bacillati</taxon>
        <taxon>Bacillota</taxon>
        <taxon>Bacilli</taxon>
        <taxon>Bacillales</taxon>
        <taxon>Bacillaceae</taxon>
        <taxon>Bacillus</taxon>
    </lineage>
</organism>
<dbReference type="GO" id="GO:0016757">
    <property type="term" value="F:glycosyltransferase activity"/>
    <property type="evidence" value="ECO:0007669"/>
    <property type="project" value="UniProtKB-KW"/>
</dbReference>
<reference evidence="4 5" key="1">
    <citation type="submission" date="2024-01" db="EMBL/GenBank/DDBJ databases">
        <title>Seven novel Bacillus-like species.</title>
        <authorList>
            <person name="Liu G."/>
        </authorList>
    </citation>
    <scope>NUCLEOTIDE SEQUENCE [LARGE SCALE GENOMIC DNA]</scope>
    <source>
        <strain evidence="4 5">FJAT-51639</strain>
    </source>
</reference>
<dbReference type="SUPFAM" id="SSF53756">
    <property type="entry name" value="UDP-Glycosyltransferase/glycogen phosphorylase"/>
    <property type="match status" value="1"/>
</dbReference>
<dbReference type="RefSeq" id="WP_336474538.1">
    <property type="nucleotide sequence ID" value="NZ_JBAWSX010000026.1"/>
</dbReference>
<dbReference type="Pfam" id="PF13439">
    <property type="entry name" value="Glyco_transf_4"/>
    <property type="match status" value="1"/>
</dbReference>
<dbReference type="InterPro" id="IPR001296">
    <property type="entry name" value="Glyco_trans_1"/>
</dbReference>
<evidence type="ECO:0000313" key="5">
    <source>
        <dbReference type="Proteomes" id="UP001372526"/>
    </source>
</evidence>
<keyword evidence="4" id="KW-0808">Transferase</keyword>